<protein>
    <submittedName>
        <fullName evidence="2">Uncharacterized protein</fullName>
    </submittedName>
</protein>
<reference evidence="2" key="1">
    <citation type="submission" date="2021-01" db="EMBL/GenBank/DDBJ databases">
        <authorList>
            <person name="Corre E."/>
            <person name="Pelletier E."/>
            <person name="Niang G."/>
            <person name="Scheremetjew M."/>
            <person name="Finn R."/>
            <person name="Kale V."/>
            <person name="Holt S."/>
            <person name="Cochrane G."/>
            <person name="Meng A."/>
            <person name="Brown T."/>
            <person name="Cohen L."/>
        </authorList>
    </citation>
    <scope>NUCLEOTIDE SEQUENCE</scope>
    <source>
        <strain evidence="2">CCMP622</strain>
    </source>
</reference>
<gene>
    <name evidence="2" type="ORF">LSP00402_LOCUS5800</name>
</gene>
<evidence type="ECO:0000313" key="2">
    <source>
        <dbReference type="EMBL" id="CAD9755622.1"/>
    </source>
</evidence>
<keyword evidence="1" id="KW-0812">Transmembrane</keyword>
<keyword evidence="1" id="KW-1133">Transmembrane helix</keyword>
<sequence length="123" mass="14267">MYSARASIYFIIALLACPPALYRNSKFKDTCKFSAARARLRGRVLRLACMLFFLLHDFGQLFLNKCPCLFDGGFQMRIDLCRAFAVDKKRNDADPQLGVEGHVEQYLVENYFNQSAQDKQWLR</sequence>
<accession>A0A7S2TKJ4</accession>
<keyword evidence="1" id="KW-0472">Membrane</keyword>
<feature type="transmembrane region" description="Helical" evidence="1">
    <location>
        <begin position="44"/>
        <end position="63"/>
    </location>
</feature>
<feature type="transmembrane region" description="Helical" evidence="1">
    <location>
        <begin position="6"/>
        <end position="23"/>
    </location>
</feature>
<dbReference type="PROSITE" id="PS51257">
    <property type="entry name" value="PROKAR_LIPOPROTEIN"/>
    <property type="match status" value="1"/>
</dbReference>
<name>A0A7S2TKJ4_9EUKA</name>
<evidence type="ECO:0000256" key="1">
    <source>
        <dbReference type="SAM" id="Phobius"/>
    </source>
</evidence>
<dbReference type="EMBL" id="HBHP01009363">
    <property type="protein sequence ID" value="CAD9755622.1"/>
    <property type="molecule type" value="Transcribed_RNA"/>
</dbReference>
<proteinExistence type="predicted"/>
<organism evidence="2">
    <name type="scientific">Lotharella oceanica</name>
    <dbReference type="NCBI Taxonomy" id="641309"/>
    <lineage>
        <taxon>Eukaryota</taxon>
        <taxon>Sar</taxon>
        <taxon>Rhizaria</taxon>
        <taxon>Cercozoa</taxon>
        <taxon>Chlorarachniophyceae</taxon>
        <taxon>Lotharella</taxon>
    </lineage>
</organism>
<dbReference type="AlphaFoldDB" id="A0A7S2TKJ4"/>